<protein>
    <recommendedName>
        <fullName evidence="2">N-acetylmuramoyl-L-alanine amidase</fullName>
        <ecNumber evidence="2">3.5.1.28</ecNumber>
    </recommendedName>
</protein>
<evidence type="ECO:0000256" key="3">
    <source>
        <dbReference type="ARBA" id="ARBA00022801"/>
    </source>
</evidence>
<dbReference type="SUPFAM" id="SSF53187">
    <property type="entry name" value="Zn-dependent exopeptidases"/>
    <property type="match status" value="1"/>
</dbReference>
<comment type="caution">
    <text evidence="5">The sequence shown here is derived from an EMBL/GenBank/DDBJ whole genome shotgun (WGS) entry which is preliminary data.</text>
</comment>
<dbReference type="Proteomes" id="UP001247620">
    <property type="component" value="Unassembled WGS sequence"/>
</dbReference>
<dbReference type="GO" id="GO:0008745">
    <property type="term" value="F:N-acetylmuramoyl-L-alanine amidase activity"/>
    <property type="evidence" value="ECO:0007669"/>
    <property type="project" value="UniProtKB-EC"/>
</dbReference>
<organism evidence="5 6">
    <name type="scientific">Mucilaginibacter pocheonensis</name>
    <dbReference type="NCBI Taxonomy" id="398050"/>
    <lineage>
        <taxon>Bacteria</taxon>
        <taxon>Pseudomonadati</taxon>
        <taxon>Bacteroidota</taxon>
        <taxon>Sphingobacteriia</taxon>
        <taxon>Sphingobacteriales</taxon>
        <taxon>Sphingobacteriaceae</taxon>
        <taxon>Mucilaginibacter</taxon>
    </lineage>
</organism>
<proteinExistence type="predicted"/>
<dbReference type="InterPro" id="IPR002508">
    <property type="entry name" value="MurNAc-LAA_cat"/>
</dbReference>
<gene>
    <name evidence="5" type="ORF">J2W55_003468</name>
</gene>
<evidence type="ECO:0000256" key="2">
    <source>
        <dbReference type="ARBA" id="ARBA00011901"/>
    </source>
</evidence>
<dbReference type="SMART" id="SM00646">
    <property type="entry name" value="Ami_3"/>
    <property type="match status" value="1"/>
</dbReference>
<dbReference type="RefSeq" id="WP_310098197.1">
    <property type="nucleotide sequence ID" value="NZ_JAVDUU010000003.1"/>
</dbReference>
<dbReference type="EC" id="3.5.1.28" evidence="2"/>
<evidence type="ECO:0000313" key="6">
    <source>
        <dbReference type="Proteomes" id="UP001247620"/>
    </source>
</evidence>
<dbReference type="CDD" id="cd02696">
    <property type="entry name" value="MurNAc-LAA"/>
    <property type="match status" value="1"/>
</dbReference>
<accession>A0ABU1TDY4</accession>
<keyword evidence="3 5" id="KW-0378">Hydrolase</keyword>
<reference evidence="5 6" key="1">
    <citation type="submission" date="2023-07" db="EMBL/GenBank/DDBJ databases">
        <title>Sorghum-associated microbial communities from plants grown in Nebraska, USA.</title>
        <authorList>
            <person name="Schachtman D."/>
        </authorList>
    </citation>
    <scope>NUCLEOTIDE SEQUENCE [LARGE SCALE GENOMIC DNA]</scope>
    <source>
        <strain evidence="5 6">3262</strain>
    </source>
</reference>
<keyword evidence="6" id="KW-1185">Reference proteome</keyword>
<dbReference type="PANTHER" id="PTHR30404:SF0">
    <property type="entry name" value="N-ACETYLMURAMOYL-L-ALANINE AMIDASE AMIC"/>
    <property type="match status" value="1"/>
</dbReference>
<sequence>MKNRALKRLIYSLSVLLTLLSFFPVTSYGFIKKDTITNNLNKDTVVASTGFKIKTIIIDPGHGGKPSSSTGHFSHGASGEYSSERNVTLAIAFKLQKAIEKDMTDVKAVMTRTTEDDVSFERRAEIANENKGNIFISLHCNSLSDRRVTRRVGTKRHKPVYKTTSVPDRSGKGVLVLVYGLKRTREAENEIKANQVEGDSEMNAGLDPNDPITIILTNEYKRKFRQQSINLANLINNEFVQTDQRPSEGIREQSIYVLCHSAMPSVLVETGYINNPDDEKYLNSEDGQNEIVASIVRALTTYKKEMELVSR</sequence>
<dbReference type="Pfam" id="PF01520">
    <property type="entry name" value="Amidase_3"/>
    <property type="match status" value="1"/>
</dbReference>
<dbReference type="EMBL" id="JAVDUU010000003">
    <property type="protein sequence ID" value="MDR6943615.1"/>
    <property type="molecule type" value="Genomic_DNA"/>
</dbReference>
<evidence type="ECO:0000313" key="5">
    <source>
        <dbReference type="EMBL" id="MDR6943615.1"/>
    </source>
</evidence>
<dbReference type="InterPro" id="IPR050695">
    <property type="entry name" value="N-acetylmuramoyl_amidase_3"/>
</dbReference>
<comment type="catalytic activity">
    <reaction evidence="1">
        <text>Hydrolyzes the link between N-acetylmuramoyl residues and L-amino acid residues in certain cell-wall glycopeptides.</text>
        <dbReference type="EC" id="3.5.1.28"/>
    </reaction>
</comment>
<evidence type="ECO:0000259" key="4">
    <source>
        <dbReference type="SMART" id="SM00646"/>
    </source>
</evidence>
<evidence type="ECO:0000256" key="1">
    <source>
        <dbReference type="ARBA" id="ARBA00001561"/>
    </source>
</evidence>
<dbReference type="Gene3D" id="3.40.630.40">
    <property type="entry name" value="Zn-dependent exopeptidases"/>
    <property type="match status" value="1"/>
</dbReference>
<name>A0ABU1TDY4_9SPHI</name>
<feature type="domain" description="MurNAc-LAA" evidence="4">
    <location>
        <begin position="124"/>
        <end position="300"/>
    </location>
</feature>
<dbReference type="PANTHER" id="PTHR30404">
    <property type="entry name" value="N-ACETYLMURAMOYL-L-ALANINE AMIDASE"/>
    <property type="match status" value="1"/>
</dbReference>